<dbReference type="InterPro" id="IPR004148">
    <property type="entry name" value="BAR_dom"/>
</dbReference>
<evidence type="ECO:0000259" key="9">
    <source>
        <dbReference type="PROSITE" id="PS51021"/>
    </source>
</evidence>
<feature type="compositionally biased region" description="Basic and acidic residues" evidence="7">
    <location>
        <begin position="99"/>
        <end position="113"/>
    </location>
</feature>
<evidence type="ECO:0000313" key="11">
    <source>
        <dbReference type="Proteomes" id="UP000319663"/>
    </source>
</evidence>
<accession>A0A507QMS0</accession>
<dbReference type="CDD" id="cd00160">
    <property type="entry name" value="RhoGEF"/>
    <property type="match status" value="1"/>
</dbReference>
<dbReference type="SUPFAM" id="SSF103657">
    <property type="entry name" value="BAR/IMD domain-like"/>
    <property type="match status" value="1"/>
</dbReference>
<feature type="region of interest" description="Disordered" evidence="7">
    <location>
        <begin position="370"/>
        <end position="458"/>
    </location>
</feature>
<dbReference type="SUPFAM" id="SSF48065">
    <property type="entry name" value="DBL homology domain (DH-domain)"/>
    <property type="match status" value="1"/>
</dbReference>
<evidence type="ECO:0000259" key="8">
    <source>
        <dbReference type="PROSITE" id="PS50010"/>
    </source>
</evidence>
<dbReference type="PROSITE" id="PS51021">
    <property type="entry name" value="BAR"/>
    <property type="match status" value="1"/>
</dbReference>
<feature type="region of interest" description="Disordered" evidence="7">
    <location>
        <begin position="153"/>
        <end position="185"/>
    </location>
</feature>
<feature type="compositionally biased region" description="Low complexity" evidence="7">
    <location>
        <begin position="870"/>
        <end position="882"/>
    </location>
</feature>
<feature type="region of interest" description="Disordered" evidence="7">
    <location>
        <begin position="74"/>
        <end position="113"/>
    </location>
</feature>
<feature type="compositionally biased region" description="Polar residues" evidence="7">
    <location>
        <begin position="698"/>
        <end position="709"/>
    </location>
</feature>
<dbReference type="GO" id="GO:0031991">
    <property type="term" value="P:regulation of actomyosin contractile ring contraction"/>
    <property type="evidence" value="ECO:0007669"/>
    <property type="project" value="TreeGrafter"/>
</dbReference>
<dbReference type="Pfam" id="PF00621">
    <property type="entry name" value="RhoGEF"/>
    <property type="match status" value="1"/>
</dbReference>
<dbReference type="InterPro" id="IPR051492">
    <property type="entry name" value="Dynamin-Rho_GEF"/>
</dbReference>
<dbReference type="InterPro" id="IPR001331">
    <property type="entry name" value="GDS_CDC24_CS"/>
</dbReference>
<organism evidence="10 11">
    <name type="scientific">Monascus purpureus</name>
    <name type="common">Red mold</name>
    <name type="synonym">Monascus anka</name>
    <dbReference type="NCBI Taxonomy" id="5098"/>
    <lineage>
        <taxon>Eukaryota</taxon>
        <taxon>Fungi</taxon>
        <taxon>Dikarya</taxon>
        <taxon>Ascomycota</taxon>
        <taxon>Pezizomycotina</taxon>
        <taxon>Eurotiomycetes</taxon>
        <taxon>Eurotiomycetidae</taxon>
        <taxon>Eurotiales</taxon>
        <taxon>Aspergillaceae</taxon>
        <taxon>Monascus</taxon>
    </lineage>
</organism>
<sequence>MSGGDLDHVLGTLDNSPHHSSASRPPSWQSAHHGFYYRHPNTAVKSDPVLDPTAPPAPEALLENAYLPPQSDIVSAQHPSASAGAPHYAHNNNNNSSNIHEESGRTSPDPHEYYRPHRVSVAERDMVGQHPAHAAAAGPDDNVTAVTHSRAARVASLSTDSSDLPRPSRPQYRSTSASSYAGRPVVPARSRQISFKDLVNKFNNNSDEILPVPSPSRSRTRSSARSRSPSIQGRRSASRPPSYRREVLESTLRAPAFTRWNSAGAPLQASSPGRHLDTSARIANEPRFATLPTLDTRFQNPAHGTLHQLRRRGSEGSIASSIPGSLEHYLNQSPLTPTAWYLGPTNPSPEIAGGSGVDISYHRRSRSDDFTANPNAWDQDMAVPQHWGPGAVLGSPSKSRIPLSSSRLSQESASGSVPPPLATTNQTFRTRSSQIPLPPKGTSRLPVPSPKSARVQDAPSVFPIKPVMRRKDVVHGRGHRQPPEKSPLLTAYIAAPPPKKSPPLRSSRPRQPVSNAVASSSRSRVSEKVSTLQKQVQSRNTRPRERRVAELGKVDFAMRREKIQQAFNRTVQENARKEERAAQLRRRENTEKERKQGDTSIRPTGPPPTESPDSNNHRQTEDAATVIDDSIEVLDEKEQANPDNEGVDTNSEDVSRLRIDVDIPVGDLDVGTGDEARLAITDSPTLGLADIANREQESTTISHLPSSENPSIDPSDAPPAPPSSVTSGSNDTFVTTFDPDSQAQSQTELPEQDFQPHRTLLSHIMRMRESSPSSSSSDEPEYAFSDSDDKESIPILLRETAYPDDSVGDSDHHEYHDFYERQHQTGDEIPNRWSMSSWSSYIRHQYSADSRENTQDILPRASSPDESEHASSCSAPSTAPPSVVEDRPTTSHSQPDQLMEQRSQEVLQQNLGGPSLARQGGWDSKRVTQLYLEELARSRGHTLPMPAVRAPQEPHLLDIERPAEERANSLTDDPVVIPRFEDVPASERIGHSASLVFRDDWEHASPSIADWMQVAAEDERAPAEEAYDTAVRHERTPTPHFAVSEAEPSGTEEPEPGLGLTINDQPPEEFDSQAICPPPLPMHSPPPPPSQFPPATAQADDTHAPPLASPPSPPPPPPLNAASGHSEEAEGSFAGAEPVHSTDSSENSSLRRLGPASSSQARSSATSLLPPSSEQINLEIKRVSPSPEQRRLKKRRHVIKELVDTECTFGRDMKVVNDIYKGTSSSCLDLSLEDVKVLFANSDQIVHFSMSFQDALKASARSVYVMPRSQRWSSKRSARRDVTSTPKDERSADAEISDLEKDQMTTVGQAFLTHLPQMEKVYADYLKNHDAANKKLQVLQRSPKVAIWLKECREWASDLTSAWDLDSLLVKPVQRILKYPLLLKQLLDATPENHPDHAAIISALEGVTDISVRINEMKKRAELVEQVINRKRKESDVRAGLSKAFGRRTEKLKQQVGLSDMFEDKSYDTLAQRFGDSFFQLQVVMRDVETYTREMQDAMNRFNEFVSAIEGYIDVTQSRYPELESKWRRYKVAVCDVMSAALPDHLTTVRKSVIDPMVTLLRLYDGPQRVMRKRDKRLMDYARFKTVKDRGDKPDKKTAEQGEQFVALNDALKDELPKLYSLTGKLMEACLKNFIQIQATWFSLLQTQLGHLTRSFPDDIQEIVNDWSEAFTSAESQVLTLGICNGSVLADVIHNTFSSHSSGANVSSPRRPSTVTSSNTRLGSMDESPKISQEFGRALRSQPTDGHRPRSKSRNRADSAISGRSGATRAPEAPEVQRSQMLQQITTNTSTEQFPRLPSLELDTPLLDEILGAGTTETENSTLSPNGRYSGFFSSAMPMSDSPHDHVAENAPRQEPKVLFLAASIYEFNIDRARREAGYPYLTYVAGEIFDVIAEKGELWLAKNQDDPTRQVGWIWNKHFAKLAA</sequence>
<evidence type="ECO:0000256" key="1">
    <source>
        <dbReference type="ARBA" id="ARBA00004282"/>
    </source>
</evidence>
<dbReference type="InterPro" id="IPR027267">
    <property type="entry name" value="AH/BAR_dom_sf"/>
</dbReference>
<feature type="compositionally biased region" description="Polar residues" evidence="7">
    <location>
        <begin position="890"/>
        <end position="906"/>
    </location>
</feature>
<dbReference type="PANTHER" id="PTHR22834:SF20">
    <property type="entry name" value="SH3 DOMAIN-CONTAINING PROTEIN"/>
    <property type="match status" value="1"/>
</dbReference>
<feature type="region of interest" description="Disordered" evidence="7">
    <location>
        <begin position="848"/>
        <end position="906"/>
    </location>
</feature>
<evidence type="ECO:0000256" key="4">
    <source>
        <dbReference type="ARBA" id="ARBA00022658"/>
    </source>
</evidence>
<reference evidence="10 11" key="1">
    <citation type="submission" date="2019-06" db="EMBL/GenBank/DDBJ databases">
        <title>Wine fermentation using esterase from Monascus purpureus.</title>
        <authorList>
            <person name="Geng C."/>
            <person name="Zhang Y."/>
        </authorList>
    </citation>
    <scope>NUCLEOTIDE SEQUENCE [LARGE SCALE GENOMIC DNA]</scope>
    <source>
        <strain evidence="10">HQ1</strain>
    </source>
</reference>
<dbReference type="SMART" id="SM00721">
    <property type="entry name" value="BAR"/>
    <property type="match status" value="1"/>
</dbReference>
<dbReference type="InterPro" id="IPR000219">
    <property type="entry name" value="DH_dom"/>
</dbReference>
<feature type="compositionally biased region" description="Acidic residues" evidence="7">
    <location>
        <begin position="778"/>
        <end position="789"/>
    </location>
</feature>
<dbReference type="SMART" id="SM00325">
    <property type="entry name" value="RhoGEF"/>
    <property type="match status" value="1"/>
</dbReference>
<feature type="domain" description="DH" evidence="8">
    <location>
        <begin position="1194"/>
        <end position="1417"/>
    </location>
</feature>
<keyword evidence="11" id="KW-1185">Reference proteome</keyword>
<feature type="compositionally biased region" description="Basic and acidic residues" evidence="7">
    <location>
        <begin position="1279"/>
        <end position="1299"/>
    </location>
</feature>
<feature type="compositionally biased region" description="Polar residues" evidence="7">
    <location>
        <begin position="725"/>
        <end position="749"/>
    </location>
</feature>
<feature type="compositionally biased region" description="Pro residues" evidence="7">
    <location>
        <begin position="1107"/>
        <end position="1119"/>
    </location>
</feature>
<dbReference type="GO" id="GO:0035556">
    <property type="term" value="P:intracellular signal transduction"/>
    <property type="evidence" value="ECO:0007669"/>
    <property type="project" value="InterPro"/>
</dbReference>
<feature type="compositionally biased region" description="Low complexity" evidence="7">
    <location>
        <begin position="18"/>
        <end position="27"/>
    </location>
</feature>
<dbReference type="Gene3D" id="1.20.1270.60">
    <property type="entry name" value="Arfaptin homology (AH) domain/BAR domain"/>
    <property type="match status" value="1"/>
</dbReference>
<dbReference type="GO" id="GO:0032955">
    <property type="term" value="P:regulation of division septum assembly"/>
    <property type="evidence" value="ECO:0007669"/>
    <property type="project" value="TreeGrafter"/>
</dbReference>
<comment type="subcellular location">
    <subcellularLocation>
        <location evidence="1">Cell junction</location>
    </subcellularLocation>
    <subcellularLocation>
        <location evidence="2">Golgi apparatus</location>
        <location evidence="2">Golgi stack</location>
    </subcellularLocation>
</comment>
<dbReference type="Gene3D" id="1.20.900.10">
    <property type="entry name" value="Dbl homology (DH) domain"/>
    <property type="match status" value="1"/>
</dbReference>
<feature type="compositionally biased region" description="Low complexity" evidence="7">
    <location>
        <begin position="1156"/>
        <end position="1167"/>
    </location>
</feature>
<dbReference type="CDD" id="cd07589">
    <property type="entry name" value="BAR_DNMBP"/>
    <property type="match status" value="1"/>
</dbReference>
<comment type="caution">
    <text evidence="10">The sequence shown here is derived from an EMBL/GenBank/DDBJ whole genome shotgun (WGS) entry which is preliminary data.</text>
</comment>
<feature type="compositionally biased region" description="Polar residues" evidence="7">
    <location>
        <begin position="531"/>
        <end position="540"/>
    </location>
</feature>
<feature type="compositionally biased region" description="Low complexity" evidence="7">
    <location>
        <begin position="503"/>
        <end position="523"/>
    </location>
</feature>
<feature type="region of interest" description="Disordered" evidence="7">
    <location>
        <begin position="1700"/>
        <end position="1778"/>
    </location>
</feature>
<feature type="region of interest" description="Disordered" evidence="7">
    <location>
        <begin position="1022"/>
        <end position="1173"/>
    </location>
</feature>
<name>A0A507QMS0_MONPU</name>
<proteinExistence type="predicted"/>
<evidence type="ECO:0000256" key="7">
    <source>
        <dbReference type="SAM" id="MobiDB-lite"/>
    </source>
</evidence>
<feature type="compositionally biased region" description="Low complexity" evidence="7">
    <location>
        <begin position="225"/>
        <end position="241"/>
    </location>
</feature>
<feature type="compositionally biased region" description="Pro residues" evidence="7">
    <location>
        <begin position="1076"/>
        <end position="1092"/>
    </location>
</feature>
<keyword evidence="4" id="KW-0344">Guanine-nucleotide releasing factor</keyword>
<feature type="domain" description="BAR" evidence="9">
    <location>
        <begin position="1452"/>
        <end position="1665"/>
    </location>
</feature>
<feature type="compositionally biased region" description="Basic and acidic residues" evidence="7">
    <location>
        <begin position="574"/>
        <end position="597"/>
    </location>
</feature>
<dbReference type="GO" id="GO:0005795">
    <property type="term" value="C:Golgi stack"/>
    <property type="evidence" value="ECO:0007669"/>
    <property type="project" value="UniProtKB-SubCell"/>
</dbReference>
<feature type="region of interest" description="Disordered" evidence="7">
    <location>
        <begin position="1"/>
        <end position="33"/>
    </location>
</feature>
<gene>
    <name evidence="10" type="primary">TIAM1</name>
    <name evidence="10" type="ORF">MPDQ_003448</name>
</gene>
<dbReference type="OrthoDB" id="10256089at2759"/>
<feature type="region of interest" description="Disordered" evidence="7">
    <location>
        <begin position="472"/>
        <end position="655"/>
    </location>
</feature>
<feature type="region of interest" description="Disordered" evidence="7">
    <location>
        <begin position="767"/>
        <end position="794"/>
    </location>
</feature>
<evidence type="ECO:0000256" key="6">
    <source>
        <dbReference type="ARBA" id="ARBA00032587"/>
    </source>
</evidence>
<evidence type="ECO:0000313" key="10">
    <source>
        <dbReference type="EMBL" id="TQB68415.1"/>
    </source>
</evidence>
<dbReference type="EMBL" id="VIFY01000219">
    <property type="protein sequence ID" value="TQB68415.1"/>
    <property type="molecule type" value="Genomic_DNA"/>
</dbReference>
<dbReference type="FunFam" id="1.20.900.10:FF:000053">
    <property type="entry name" value="Rho guanyl nucleotide exchange factor, putative"/>
    <property type="match status" value="1"/>
</dbReference>
<evidence type="ECO:0000256" key="3">
    <source>
        <dbReference type="ARBA" id="ARBA00018186"/>
    </source>
</evidence>
<keyword evidence="5" id="KW-0965">Cell junction</keyword>
<feature type="region of interest" description="Disordered" evidence="7">
    <location>
        <begin position="1275"/>
        <end position="1299"/>
    </location>
</feature>
<feature type="region of interest" description="Disordered" evidence="7">
    <location>
        <begin position="204"/>
        <end position="245"/>
    </location>
</feature>
<feature type="compositionally biased region" description="Low complexity" evidence="7">
    <location>
        <begin position="1706"/>
        <end position="1718"/>
    </location>
</feature>
<evidence type="ECO:0000256" key="2">
    <source>
        <dbReference type="ARBA" id="ARBA00004348"/>
    </source>
</evidence>
<dbReference type="PROSITE" id="PS50010">
    <property type="entry name" value="DH_2"/>
    <property type="match status" value="1"/>
</dbReference>
<dbReference type="PANTHER" id="PTHR22834">
    <property type="entry name" value="NUCLEAR FUSION PROTEIN FUS2"/>
    <property type="match status" value="1"/>
</dbReference>
<dbReference type="PROSITE" id="PS00741">
    <property type="entry name" value="DH_1"/>
    <property type="match status" value="1"/>
</dbReference>
<dbReference type="FunFam" id="1.20.1270.60:FF:000083">
    <property type="entry name" value="Rho guanyl nucleotide exchange factor, putative"/>
    <property type="match status" value="1"/>
</dbReference>
<dbReference type="GO" id="GO:0005085">
    <property type="term" value="F:guanyl-nucleotide exchange factor activity"/>
    <property type="evidence" value="ECO:0007669"/>
    <property type="project" value="UniProtKB-KW"/>
</dbReference>
<dbReference type="InterPro" id="IPR035899">
    <property type="entry name" value="DBL_dom_sf"/>
</dbReference>
<dbReference type="STRING" id="5098.A0A507QMS0"/>
<feature type="compositionally biased region" description="Polar residues" evidence="7">
    <location>
        <begin position="422"/>
        <end position="435"/>
    </location>
</feature>
<feature type="region of interest" description="Disordered" evidence="7">
    <location>
        <begin position="696"/>
        <end position="755"/>
    </location>
</feature>
<dbReference type="Proteomes" id="UP000319663">
    <property type="component" value="Unassembled WGS sequence"/>
</dbReference>
<feature type="compositionally biased region" description="Polar residues" evidence="7">
    <location>
        <begin position="1141"/>
        <end position="1150"/>
    </location>
</feature>
<evidence type="ECO:0000256" key="5">
    <source>
        <dbReference type="ARBA" id="ARBA00022949"/>
    </source>
</evidence>
<protein>
    <recommendedName>
        <fullName evidence="3">Dynamin-binding protein</fullName>
    </recommendedName>
    <alternativeName>
        <fullName evidence="6">Scaffold protein Tuba</fullName>
    </alternativeName>
</protein>
<feature type="compositionally biased region" description="Basic and acidic residues" evidence="7">
    <location>
        <begin position="542"/>
        <end position="563"/>
    </location>
</feature>
<feature type="compositionally biased region" description="Low complexity" evidence="7">
    <location>
        <begin position="395"/>
        <end position="416"/>
    </location>
</feature>